<dbReference type="PANTHER" id="PTHR10788">
    <property type="entry name" value="TREHALOSE-6-PHOSPHATE SYNTHASE"/>
    <property type="match status" value="1"/>
</dbReference>
<accession>A0A8J3KAA3</accession>
<organism evidence="2 3">
    <name type="scientific">Catellatospora chokoriensis</name>
    <dbReference type="NCBI Taxonomy" id="310353"/>
    <lineage>
        <taxon>Bacteria</taxon>
        <taxon>Bacillati</taxon>
        <taxon>Actinomycetota</taxon>
        <taxon>Actinomycetes</taxon>
        <taxon>Micromonosporales</taxon>
        <taxon>Micromonosporaceae</taxon>
        <taxon>Catellatospora</taxon>
    </lineage>
</organism>
<evidence type="ECO:0000313" key="3">
    <source>
        <dbReference type="Proteomes" id="UP000619293"/>
    </source>
</evidence>
<reference evidence="2 3" key="1">
    <citation type="submission" date="2021-01" db="EMBL/GenBank/DDBJ databases">
        <title>Whole genome shotgun sequence of Catellatospora chokoriensis NBRC 107358.</title>
        <authorList>
            <person name="Komaki H."/>
            <person name="Tamura T."/>
        </authorList>
    </citation>
    <scope>NUCLEOTIDE SEQUENCE [LARGE SCALE GENOMIC DNA]</scope>
    <source>
        <strain evidence="2 3">NBRC 107358</strain>
    </source>
</reference>
<dbReference type="GO" id="GO:0003825">
    <property type="term" value="F:alpha,alpha-trehalose-phosphate synthase (UDP-forming) activity"/>
    <property type="evidence" value="ECO:0007669"/>
    <property type="project" value="TreeGrafter"/>
</dbReference>
<comment type="caution">
    <text evidence="2">The sequence shown here is derived from an EMBL/GenBank/DDBJ whole genome shotgun (WGS) entry which is preliminary data.</text>
</comment>
<dbReference type="InterPro" id="IPR001830">
    <property type="entry name" value="Glyco_trans_20"/>
</dbReference>
<gene>
    <name evidence="2" type="ORF">Cch02nite_57880</name>
</gene>
<sequence>MVAALMRHHGGHWVYVGNGDHADSTAVAMAGTTTTLHGHRVDAHSAAQHDRMSIEVLQWLMHYLHDPLATPISDPAIWDAWGGYQKVNLEVATRMHDLADPADLLLVNDHQFLLVGGRLRELRPARPGPVVYFHQTPWCDADNFALLPGRVRTAILDSLLACDVVGFHARRWARAFLSCCARDLPEAHVAGDHVVHRGRRTRVVAAPGPADAATLQRLAADPLTVRWRDRLTAQAEGRRLLVRAERMDLWKNVAGGLLAYERLLAGRPELARGVWHCALLSGVRRPTERHRRYEQTCAAIAARINARHGGDGPEPVTLLYAEPGDNTQHRVVAALQLACATLVNPTFDGLNLVAKESLLVNPTAPVVLSVNAGVYDELHPYTLGVDPFDVSATAAALGHALDGAHELPRWPGSAATESAAEWCAALVGEPHCH</sequence>
<protein>
    <submittedName>
        <fullName evidence="2">Trehalose-6-phosphate synthase</fullName>
    </submittedName>
</protein>
<dbReference type="Gene3D" id="3.40.50.2000">
    <property type="entry name" value="Glycogen Phosphorylase B"/>
    <property type="match status" value="2"/>
</dbReference>
<evidence type="ECO:0000256" key="1">
    <source>
        <dbReference type="ARBA" id="ARBA00008799"/>
    </source>
</evidence>
<comment type="similarity">
    <text evidence="1">Belongs to the glycosyltransferase 20 family.</text>
</comment>
<evidence type="ECO:0000313" key="2">
    <source>
        <dbReference type="EMBL" id="GIF92344.1"/>
    </source>
</evidence>
<dbReference type="AlphaFoldDB" id="A0A8J3KAA3"/>
<dbReference type="SUPFAM" id="SSF53756">
    <property type="entry name" value="UDP-Glycosyltransferase/glycogen phosphorylase"/>
    <property type="match status" value="1"/>
</dbReference>
<dbReference type="PANTHER" id="PTHR10788:SF106">
    <property type="entry name" value="BCDNA.GH08860"/>
    <property type="match status" value="1"/>
</dbReference>
<proteinExistence type="inferred from homology"/>
<name>A0A8J3KAA3_9ACTN</name>
<dbReference type="Proteomes" id="UP000619293">
    <property type="component" value="Unassembled WGS sequence"/>
</dbReference>
<keyword evidence="3" id="KW-1185">Reference proteome</keyword>
<dbReference type="GO" id="GO:0005992">
    <property type="term" value="P:trehalose biosynthetic process"/>
    <property type="evidence" value="ECO:0007669"/>
    <property type="project" value="InterPro"/>
</dbReference>
<dbReference type="Pfam" id="PF00982">
    <property type="entry name" value="Glyco_transf_20"/>
    <property type="match status" value="1"/>
</dbReference>
<dbReference type="EMBL" id="BONG01000044">
    <property type="protein sequence ID" value="GIF92344.1"/>
    <property type="molecule type" value="Genomic_DNA"/>
</dbReference>